<comment type="caution">
    <text evidence="2">Lacks conserved residue(s) required for the propagation of feature annotation.</text>
</comment>
<dbReference type="CDD" id="cd00041">
    <property type="entry name" value="CUB"/>
    <property type="match status" value="1"/>
</dbReference>
<evidence type="ECO:0000313" key="6">
    <source>
        <dbReference type="RefSeq" id="XP_014674113.1"/>
    </source>
</evidence>
<proteinExistence type="predicted"/>
<feature type="signal peptide" evidence="3">
    <location>
        <begin position="1"/>
        <end position="26"/>
    </location>
</feature>
<dbReference type="Pfam" id="PF00431">
    <property type="entry name" value="CUB"/>
    <property type="match status" value="1"/>
</dbReference>
<organism evidence="5 6">
    <name type="scientific">Priapulus caudatus</name>
    <name type="common">Priapulid worm</name>
    <dbReference type="NCBI Taxonomy" id="37621"/>
    <lineage>
        <taxon>Eukaryota</taxon>
        <taxon>Metazoa</taxon>
        <taxon>Ecdysozoa</taxon>
        <taxon>Scalidophora</taxon>
        <taxon>Priapulida</taxon>
        <taxon>Priapulimorpha</taxon>
        <taxon>Priapulimorphida</taxon>
        <taxon>Priapulidae</taxon>
        <taxon>Priapulus</taxon>
    </lineage>
</organism>
<keyword evidence="5" id="KW-1185">Reference proteome</keyword>
<evidence type="ECO:0000259" key="4">
    <source>
        <dbReference type="PROSITE" id="PS01180"/>
    </source>
</evidence>
<name>A0ABM1EPJ2_PRICU</name>
<dbReference type="SMART" id="SM00042">
    <property type="entry name" value="CUB"/>
    <property type="match status" value="1"/>
</dbReference>
<dbReference type="SUPFAM" id="SSF49854">
    <property type="entry name" value="Spermadhesin, CUB domain"/>
    <property type="match status" value="1"/>
</dbReference>
<accession>A0ABM1EPJ2</accession>
<dbReference type="GeneID" id="106814328"/>
<evidence type="ECO:0000256" key="1">
    <source>
        <dbReference type="ARBA" id="ARBA00023157"/>
    </source>
</evidence>
<keyword evidence="1" id="KW-1015">Disulfide bond</keyword>
<gene>
    <name evidence="6" type="primary">LOC106814328</name>
</gene>
<protein>
    <submittedName>
        <fullName evidence="6">Suppressor of lurcher protein 1-like</fullName>
    </submittedName>
</protein>
<dbReference type="InterPro" id="IPR000859">
    <property type="entry name" value="CUB_dom"/>
</dbReference>
<keyword evidence="3" id="KW-0732">Signal</keyword>
<dbReference type="PROSITE" id="PS01180">
    <property type="entry name" value="CUB"/>
    <property type="match status" value="1"/>
</dbReference>
<reference evidence="6" key="1">
    <citation type="submission" date="2025-08" db="UniProtKB">
        <authorList>
            <consortium name="RefSeq"/>
        </authorList>
    </citation>
    <scope>IDENTIFICATION</scope>
</reference>
<sequence>MHSSQTLTVSVCWLLAVIIPPGGVVGTIRHHRAVERNDIGVLSSSSSSSSSSSMTADDCRLTYDIGASNELVCAPADFALGKRMNATQTAPGECIFCFHREPGQVLLSFEGEVVSPNHPGLYPRSTSCIYAFLASPGELVRLRFTQFNVEGIYPCLNWTQSDYVELSNNIRQTDRKYPRLCGNQRPHEEKECIVSKSNFFRLTLVSNAIYDSTGFSAHYDFINKSVAHPEDDGHVKTAKHLCDIAL</sequence>
<dbReference type="PANTHER" id="PTHR47537">
    <property type="entry name" value="CUBILIN"/>
    <property type="match status" value="1"/>
</dbReference>
<dbReference type="InterPro" id="IPR035914">
    <property type="entry name" value="Sperma_CUB_dom_sf"/>
</dbReference>
<dbReference type="RefSeq" id="XP_014674113.1">
    <property type="nucleotide sequence ID" value="XM_014818627.1"/>
</dbReference>
<evidence type="ECO:0000256" key="2">
    <source>
        <dbReference type="PROSITE-ProRule" id="PRU00059"/>
    </source>
</evidence>
<dbReference type="Gene3D" id="2.60.120.290">
    <property type="entry name" value="Spermadhesin, CUB domain"/>
    <property type="match status" value="1"/>
</dbReference>
<dbReference type="InterPro" id="IPR053207">
    <property type="entry name" value="Non-NMDA_GluR_Accessory"/>
</dbReference>
<feature type="chain" id="PRO_5046729613" evidence="3">
    <location>
        <begin position="27"/>
        <end position="246"/>
    </location>
</feature>
<evidence type="ECO:0000256" key="3">
    <source>
        <dbReference type="SAM" id="SignalP"/>
    </source>
</evidence>
<evidence type="ECO:0000313" key="5">
    <source>
        <dbReference type="Proteomes" id="UP000695022"/>
    </source>
</evidence>
<dbReference type="PANTHER" id="PTHR47537:SF2">
    <property type="entry name" value="CUBILIN"/>
    <property type="match status" value="1"/>
</dbReference>
<feature type="domain" description="CUB" evidence="4">
    <location>
        <begin position="97"/>
        <end position="222"/>
    </location>
</feature>
<dbReference type="Proteomes" id="UP000695022">
    <property type="component" value="Unplaced"/>
</dbReference>